<keyword evidence="1" id="KW-0378">Hydrolase</keyword>
<keyword evidence="5" id="KW-1185">Reference proteome</keyword>
<reference evidence="4" key="1">
    <citation type="submission" date="2021-09" db="EMBL/GenBank/DDBJ databases">
        <authorList>
            <consortium name="AG Swart"/>
            <person name="Singh M."/>
            <person name="Singh A."/>
            <person name="Seah K."/>
            <person name="Emmerich C."/>
        </authorList>
    </citation>
    <scope>NUCLEOTIDE SEQUENCE</scope>
    <source>
        <strain evidence="4">ATCC30299</strain>
    </source>
</reference>
<dbReference type="Gene3D" id="3.90.190.10">
    <property type="entry name" value="Protein tyrosine phosphatase superfamily"/>
    <property type="match status" value="1"/>
</dbReference>
<organism evidence="4 5">
    <name type="scientific">Blepharisma stoltei</name>
    <dbReference type="NCBI Taxonomy" id="1481888"/>
    <lineage>
        <taxon>Eukaryota</taxon>
        <taxon>Sar</taxon>
        <taxon>Alveolata</taxon>
        <taxon>Ciliophora</taxon>
        <taxon>Postciliodesmatophora</taxon>
        <taxon>Heterotrichea</taxon>
        <taxon>Heterotrichida</taxon>
        <taxon>Blepharismidae</taxon>
        <taxon>Blepharisma</taxon>
    </lineage>
</organism>
<comment type="caution">
    <text evidence="4">The sequence shown here is derived from an EMBL/GenBank/DDBJ whole genome shotgun (WGS) entry which is preliminary data.</text>
</comment>
<dbReference type="Proteomes" id="UP001162131">
    <property type="component" value="Unassembled WGS sequence"/>
</dbReference>
<dbReference type="GO" id="GO:0016314">
    <property type="term" value="F:phosphatidylinositol-3,4,5-trisphosphate 3-phosphatase activity"/>
    <property type="evidence" value="ECO:0007669"/>
    <property type="project" value="TreeGrafter"/>
</dbReference>
<dbReference type="PANTHER" id="PTHR12305">
    <property type="entry name" value="PHOSPHATASE WITH HOMOLOGY TO TENSIN"/>
    <property type="match status" value="1"/>
</dbReference>
<dbReference type="InterPro" id="IPR029021">
    <property type="entry name" value="Prot-tyrosine_phosphatase-like"/>
</dbReference>
<sequence length="419" mass="49055">MGNTLSEERRLKERERNLQLRAVNLEASRFGKLKRYLYQMQNDKQIDDVSDEAWNLRMNHYFQNSKKFYTSNKLKSCVSQKKRRFQNDFFDLDLAYITKRVIAMGYPSTGLESIYRNSREEVISFLTSYYPTHYKIYNLCQEINRYYTFATFPSDMVAYFPMKDHNPTDLTTMLEFCIDVYLYLAQHPDNVVAVHCKAGKGRTGLMICAYLLFLEAFPTPTEAIDFYGRRRTHNGKGLTIPSQIRYVHYFNKFLKDCFVDNYYNKVPSIVKTANTLKRVKALIARKIQIVGINIGPVKKVLDAKITISRLDDSVVWSGNIEPTTFNLDSLQYSFPDDIVGDQDYNFQFESKKLKFSCWVNTYFFIPKENLSRSTPRYEKDKPEIGAELCPKELDKFKGKFSDDFSIIIMGIDLIEPKTN</sequence>
<dbReference type="GO" id="GO:0005829">
    <property type="term" value="C:cytosol"/>
    <property type="evidence" value="ECO:0007669"/>
    <property type="project" value="TreeGrafter"/>
</dbReference>
<dbReference type="InterPro" id="IPR029023">
    <property type="entry name" value="Tensin_phosphatase"/>
</dbReference>
<dbReference type="SUPFAM" id="SSF52799">
    <property type="entry name" value="(Phosphotyrosine protein) phosphatases II"/>
    <property type="match status" value="1"/>
</dbReference>
<dbReference type="AlphaFoldDB" id="A0AAU9K1M2"/>
<dbReference type="PROSITE" id="PS50056">
    <property type="entry name" value="TYR_PHOSPHATASE_2"/>
    <property type="match status" value="1"/>
</dbReference>
<dbReference type="PROSITE" id="PS00383">
    <property type="entry name" value="TYR_PHOSPHATASE_1"/>
    <property type="match status" value="1"/>
</dbReference>
<evidence type="ECO:0008006" key="6">
    <source>
        <dbReference type="Google" id="ProtNLM"/>
    </source>
</evidence>
<dbReference type="InterPro" id="IPR051281">
    <property type="entry name" value="Dual-spec_lipid-protein_phosph"/>
</dbReference>
<name>A0AAU9K1M2_9CILI</name>
<feature type="domain" description="Phosphatase tensin-type" evidence="3">
    <location>
        <begin position="83"/>
        <end position="257"/>
    </location>
</feature>
<evidence type="ECO:0000313" key="4">
    <source>
        <dbReference type="EMBL" id="CAG9327844.1"/>
    </source>
</evidence>
<dbReference type="EMBL" id="CAJZBQ010000044">
    <property type="protein sequence ID" value="CAG9327844.1"/>
    <property type="molecule type" value="Genomic_DNA"/>
</dbReference>
<evidence type="ECO:0000313" key="5">
    <source>
        <dbReference type="Proteomes" id="UP001162131"/>
    </source>
</evidence>
<accession>A0AAU9K1M2</accession>
<dbReference type="PANTHER" id="PTHR12305:SF60">
    <property type="entry name" value="PHOSPHATIDYLINOSITOL 3,4,5-TRISPHOSPHATE 3-PHOSPHATASE TPTE2-RELATED"/>
    <property type="match status" value="1"/>
</dbReference>
<feature type="domain" description="Tyrosine specific protein phosphatases" evidence="2">
    <location>
        <begin position="168"/>
        <end position="231"/>
    </location>
</feature>
<evidence type="ECO:0000256" key="1">
    <source>
        <dbReference type="ARBA" id="ARBA00022801"/>
    </source>
</evidence>
<evidence type="ECO:0000259" key="3">
    <source>
        <dbReference type="PROSITE" id="PS51181"/>
    </source>
</evidence>
<dbReference type="InterPro" id="IPR016130">
    <property type="entry name" value="Tyr_Pase_AS"/>
</dbReference>
<dbReference type="PROSITE" id="PS51181">
    <property type="entry name" value="PPASE_TENSIN"/>
    <property type="match status" value="1"/>
</dbReference>
<proteinExistence type="predicted"/>
<gene>
    <name evidence="4" type="ORF">BSTOLATCC_MIC44470</name>
</gene>
<evidence type="ECO:0000259" key="2">
    <source>
        <dbReference type="PROSITE" id="PS50056"/>
    </source>
</evidence>
<dbReference type="InterPro" id="IPR000387">
    <property type="entry name" value="Tyr_Pase_dom"/>
</dbReference>
<protein>
    <recommendedName>
        <fullName evidence="6">Phosphatidylinositol-3,4,5-trisphosphate 3-phosphatase</fullName>
    </recommendedName>
</protein>
<dbReference type="Pfam" id="PF22785">
    <property type="entry name" value="Tc-R-P"/>
    <property type="match status" value="1"/>
</dbReference>